<evidence type="ECO:0000313" key="3">
    <source>
        <dbReference type="Proteomes" id="UP000652761"/>
    </source>
</evidence>
<dbReference type="EMBL" id="NMUH01000001">
    <property type="protein sequence ID" value="MQL67733.1"/>
    <property type="molecule type" value="Genomic_DNA"/>
</dbReference>
<accession>A0A843TDY1</accession>
<dbReference type="Proteomes" id="UP000652761">
    <property type="component" value="Unassembled WGS sequence"/>
</dbReference>
<dbReference type="GO" id="GO:0005634">
    <property type="term" value="C:nucleus"/>
    <property type="evidence" value="ECO:0007669"/>
    <property type="project" value="InterPro"/>
</dbReference>
<dbReference type="InterPro" id="IPR052584">
    <property type="entry name" value="U2_snRNP_Complex_Component"/>
</dbReference>
<dbReference type="OrthoDB" id="10260794at2759"/>
<organism evidence="2 3">
    <name type="scientific">Colocasia esculenta</name>
    <name type="common">Wild taro</name>
    <name type="synonym">Arum esculentum</name>
    <dbReference type="NCBI Taxonomy" id="4460"/>
    <lineage>
        <taxon>Eukaryota</taxon>
        <taxon>Viridiplantae</taxon>
        <taxon>Streptophyta</taxon>
        <taxon>Embryophyta</taxon>
        <taxon>Tracheophyta</taxon>
        <taxon>Spermatophyta</taxon>
        <taxon>Magnoliopsida</taxon>
        <taxon>Liliopsida</taxon>
        <taxon>Araceae</taxon>
        <taxon>Aroideae</taxon>
        <taxon>Colocasieae</taxon>
        <taxon>Colocasia</taxon>
    </lineage>
</organism>
<dbReference type="AlphaFoldDB" id="A0A843TDY1"/>
<gene>
    <name evidence="2" type="ORF">Taro_000021</name>
</gene>
<comment type="caution">
    <text evidence="2">The sequence shown here is derived from an EMBL/GenBank/DDBJ whole genome shotgun (WGS) entry which is preliminary data.</text>
</comment>
<feature type="non-terminal residue" evidence="2">
    <location>
        <position position="100"/>
    </location>
</feature>
<reference evidence="2" key="1">
    <citation type="submission" date="2017-07" db="EMBL/GenBank/DDBJ databases">
        <title>Taro Niue Genome Assembly and Annotation.</title>
        <authorList>
            <person name="Atibalentja N."/>
            <person name="Keating K."/>
            <person name="Fields C.J."/>
        </authorList>
    </citation>
    <scope>NUCLEOTIDE SEQUENCE</scope>
    <source>
        <strain evidence="2">Niue_2</strain>
        <tissue evidence="2">Leaf</tissue>
    </source>
</reference>
<feature type="domain" description="DUF382" evidence="1">
    <location>
        <begin position="55"/>
        <end position="82"/>
    </location>
</feature>
<keyword evidence="3" id="KW-1185">Reference proteome</keyword>
<dbReference type="InterPro" id="IPR007180">
    <property type="entry name" value="DUF382"/>
</dbReference>
<protein>
    <recommendedName>
        <fullName evidence="1">DUF382 domain-containing protein</fullName>
    </recommendedName>
</protein>
<dbReference type="PANTHER" id="PTHR12785:SF6">
    <property type="entry name" value="SPLICING FACTOR 3B SUBUNIT 2"/>
    <property type="match status" value="1"/>
</dbReference>
<proteinExistence type="predicted"/>
<dbReference type="Pfam" id="PF04037">
    <property type="entry name" value="DUF382"/>
    <property type="match status" value="1"/>
</dbReference>
<sequence length="100" mass="11265">MGEDQAAVVVEGQDTSGVVDAPVPVGHPYDGLLGDGIFCHFYCLFRLRFTKNFVQVLHDAFFKYQTKPKLTTHGDLYHEGKEFEEEELKGAIVLVYANKQ</sequence>
<name>A0A843TDY1_COLES</name>
<evidence type="ECO:0000259" key="1">
    <source>
        <dbReference type="Pfam" id="PF04037"/>
    </source>
</evidence>
<evidence type="ECO:0000313" key="2">
    <source>
        <dbReference type="EMBL" id="MQL67733.1"/>
    </source>
</evidence>
<dbReference type="PANTHER" id="PTHR12785">
    <property type="entry name" value="SPLICING FACTOR 3B"/>
    <property type="match status" value="1"/>
</dbReference>